<protein>
    <submittedName>
        <fullName evidence="3">Chorismate mutase</fullName>
    </submittedName>
</protein>
<dbReference type="InterPro" id="IPR036979">
    <property type="entry name" value="CM_dom_sf"/>
</dbReference>
<name>A0A0A6YC90_KOCRO</name>
<proteinExistence type="predicted"/>
<dbReference type="PANTHER" id="PTHR38041:SF1">
    <property type="entry name" value="CHORISMATE MUTASE"/>
    <property type="match status" value="1"/>
</dbReference>
<dbReference type="GO" id="GO:0004106">
    <property type="term" value="F:chorismate mutase activity"/>
    <property type="evidence" value="ECO:0007669"/>
    <property type="project" value="InterPro"/>
</dbReference>
<keyword evidence="1" id="KW-0413">Isomerase</keyword>
<dbReference type="SMART" id="SM00830">
    <property type="entry name" value="CM_2"/>
    <property type="match status" value="1"/>
</dbReference>
<keyword evidence="4" id="KW-1185">Reference proteome</keyword>
<dbReference type="PANTHER" id="PTHR38041">
    <property type="entry name" value="CHORISMATE MUTASE"/>
    <property type="match status" value="1"/>
</dbReference>
<dbReference type="Gene3D" id="1.20.59.10">
    <property type="entry name" value="Chorismate mutase"/>
    <property type="match status" value="1"/>
</dbReference>
<accession>A0A0A6YC90</accession>
<dbReference type="GO" id="GO:0009697">
    <property type="term" value="P:salicylic acid biosynthetic process"/>
    <property type="evidence" value="ECO:0007669"/>
    <property type="project" value="TreeGrafter"/>
</dbReference>
<dbReference type="PROSITE" id="PS51168">
    <property type="entry name" value="CHORISMATE_MUT_2"/>
    <property type="match status" value="1"/>
</dbReference>
<dbReference type="Proteomes" id="UP000030466">
    <property type="component" value="Unassembled WGS sequence"/>
</dbReference>
<evidence type="ECO:0000313" key="3">
    <source>
        <dbReference type="EMBL" id="KHD97207.1"/>
    </source>
</evidence>
<dbReference type="GeneID" id="64348809"/>
<dbReference type="Pfam" id="PF01817">
    <property type="entry name" value="CM_2"/>
    <property type="match status" value="1"/>
</dbReference>
<evidence type="ECO:0000313" key="4">
    <source>
        <dbReference type="Proteomes" id="UP000030466"/>
    </source>
</evidence>
<dbReference type="InterPro" id="IPR036263">
    <property type="entry name" value="Chorismate_II_sf"/>
</dbReference>
<comment type="caution">
    <text evidence="3">The sequence shown here is derived from an EMBL/GenBank/DDBJ whole genome shotgun (WGS) entry which is preliminary data.</text>
</comment>
<dbReference type="AlphaFoldDB" id="A0A0A6YC90"/>
<dbReference type="GO" id="GO:0046417">
    <property type="term" value="P:chorismate metabolic process"/>
    <property type="evidence" value="ECO:0007669"/>
    <property type="project" value="InterPro"/>
</dbReference>
<feature type="domain" description="Chorismate mutase" evidence="2">
    <location>
        <begin position="31"/>
        <end position="122"/>
    </location>
</feature>
<dbReference type="NCBIfam" id="NF006691">
    <property type="entry name" value="PRK09239.1"/>
    <property type="match status" value="1"/>
</dbReference>
<dbReference type="NCBIfam" id="TIGR01795">
    <property type="entry name" value="CM_mono_cladeE"/>
    <property type="match status" value="1"/>
</dbReference>
<gene>
    <name evidence="3" type="ORF">GY22_10965</name>
</gene>
<dbReference type="RefSeq" id="WP_017833621.1">
    <property type="nucleotide sequence ID" value="NZ_JSUH01000009.1"/>
</dbReference>
<organism evidence="3 4">
    <name type="scientific">Kocuria rosea subsp. polaris</name>
    <dbReference type="NCBI Taxonomy" id="136273"/>
    <lineage>
        <taxon>Bacteria</taxon>
        <taxon>Bacillati</taxon>
        <taxon>Actinomycetota</taxon>
        <taxon>Actinomycetes</taxon>
        <taxon>Micrococcales</taxon>
        <taxon>Micrococcaceae</taxon>
        <taxon>Kocuria</taxon>
    </lineage>
</organism>
<dbReference type="InterPro" id="IPR002701">
    <property type="entry name" value="CM_II_prokaryot"/>
</dbReference>
<dbReference type="OrthoDB" id="3267837at2"/>
<reference evidence="3 4" key="1">
    <citation type="journal article" date="2003" name="Int. J. Syst. Evol. Microbiol.">
        <title>Kocuria polaris sp. nov., an orange-pigmented psychrophilic bacterium isolated from an Antarctic cyanobacterial mat sample.</title>
        <authorList>
            <person name="Reddy G.S."/>
            <person name="Prakash J.S."/>
            <person name="Prabahar V."/>
            <person name="Matsumoto G.I."/>
            <person name="Stackebrandt E."/>
            <person name="Shivaji S."/>
        </authorList>
    </citation>
    <scope>NUCLEOTIDE SEQUENCE [LARGE SCALE GENOMIC DNA]</scope>
    <source>
        <strain evidence="3 4">CMS 76or</strain>
    </source>
</reference>
<evidence type="ECO:0000259" key="2">
    <source>
        <dbReference type="PROSITE" id="PS51168"/>
    </source>
</evidence>
<dbReference type="InterPro" id="IPR051331">
    <property type="entry name" value="Chorismate_mutase-related"/>
</dbReference>
<dbReference type="InterPro" id="IPR010951">
    <property type="entry name" value="CM_bact"/>
</dbReference>
<dbReference type="SUPFAM" id="SSF48600">
    <property type="entry name" value="Chorismate mutase II"/>
    <property type="match status" value="1"/>
</dbReference>
<sequence length="133" mass="14624">MTAPHPHASADVRAHQDFDATASSLQEQADPRVLAELQSIRGTIDNIDAALVHLLAERFKATQRVGVLKATHGLPAGDPDREAAQIGRLRALAASAQLDPEFAEKFLNFIISEVIRHHVALSEDHRRQDDDRP</sequence>
<evidence type="ECO:0000256" key="1">
    <source>
        <dbReference type="ARBA" id="ARBA00023235"/>
    </source>
</evidence>
<dbReference type="EMBL" id="JSUH01000009">
    <property type="protein sequence ID" value="KHD97207.1"/>
    <property type="molecule type" value="Genomic_DNA"/>
</dbReference>